<sequence>MSSVRLGFSCFLPSRRSMLLILSSCLKADYHQGRALVLNISTTDSTRVSMTMMNDDAEHGKLFPAPLDRLL</sequence>
<protein>
    <submittedName>
        <fullName evidence="1">Putative secreted protein</fullName>
    </submittedName>
</protein>
<name>A0A2M4DRN1_ANODA</name>
<dbReference type="EMBL" id="GGFL01015991">
    <property type="protein sequence ID" value="MBW80169.1"/>
    <property type="molecule type" value="Transcribed_RNA"/>
</dbReference>
<accession>A0A2M4DRN1</accession>
<organism evidence="1">
    <name type="scientific">Anopheles darlingi</name>
    <name type="common">Mosquito</name>
    <dbReference type="NCBI Taxonomy" id="43151"/>
    <lineage>
        <taxon>Eukaryota</taxon>
        <taxon>Metazoa</taxon>
        <taxon>Ecdysozoa</taxon>
        <taxon>Arthropoda</taxon>
        <taxon>Hexapoda</taxon>
        <taxon>Insecta</taxon>
        <taxon>Pterygota</taxon>
        <taxon>Neoptera</taxon>
        <taxon>Endopterygota</taxon>
        <taxon>Diptera</taxon>
        <taxon>Nematocera</taxon>
        <taxon>Culicoidea</taxon>
        <taxon>Culicidae</taxon>
        <taxon>Anophelinae</taxon>
        <taxon>Anopheles</taxon>
    </lineage>
</organism>
<proteinExistence type="predicted"/>
<reference evidence="1" key="1">
    <citation type="submission" date="2018-01" db="EMBL/GenBank/DDBJ databases">
        <title>An insight into the sialome of Amazonian anophelines.</title>
        <authorList>
            <person name="Ribeiro J.M."/>
            <person name="Scarpassa V."/>
            <person name="Calvo E."/>
        </authorList>
    </citation>
    <scope>NUCLEOTIDE SEQUENCE</scope>
</reference>
<evidence type="ECO:0000313" key="1">
    <source>
        <dbReference type="EMBL" id="MBW80169.1"/>
    </source>
</evidence>
<dbReference type="AlphaFoldDB" id="A0A2M4DRN1"/>